<dbReference type="GO" id="GO:0003677">
    <property type="term" value="F:DNA binding"/>
    <property type="evidence" value="ECO:0007669"/>
    <property type="project" value="UniProtKB-KW"/>
</dbReference>
<evidence type="ECO:0000256" key="2">
    <source>
        <dbReference type="ARBA" id="ARBA00023125"/>
    </source>
</evidence>
<dbReference type="PANTHER" id="PTHR42756:SF1">
    <property type="entry name" value="TRANSCRIPTIONAL REPRESSOR OF EMRAB OPERON"/>
    <property type="match status" value="1"/>
</dbReference>
<keyword evidence="1" id="KW-0805">Transcription regulation</keyword>
<reference evidence="5 6" key="1">
    <citation type="submission" date="2019-09" db="EMBL/GenBank/DDBJ databases">
        <title>YIM 132180 draft genome.</title>
        <authorList>
            <person name="Zhang K."/>
        </authorList>
    </citation>
    <scope>NUCLEOTIDE SEQUENCE [LARGE SCALE GENOMIC DNA]</scope>
    <source>
        <strain evidence="5 6">YIM 132180</strain>
    </source>
</reference>
<evidence type="ECO:0000256" key="1">
    <source>
        <dbReference type="ARBA" id="ARBA00023015"/>
    </source>
</evidence>
<dbReference type="PROSITE" id="PS50995">
    <property type="entry name" value="HTH_MARR_2"/>
    <property type="match status" value="1"/>
</dbReference>
<dbReference type="AlphaFoldDB" id="A0A7V7PPY8"/>
<organism evidence="5 6">
    <name type="scientific">Plantimonas leprariae</name>
    <dbReference type="NCBI Taxonomy" id="2615207"/>
    <lineage>
        <taxon>Bacteria</taxon>
        <taxon>Pseudomonadati</taxon>
        <taxon>Pseudomonadota</taxon>
        <taxon>Alphaproteobacteria</taxon>
        <taxon>Hyphomicrobiales</taxon>
        <taxon>Aurantimonadaceae</taxon>
        <taxon>Plantimonas</taxon>
    </lineage>
</organism>
<dbReference type="Pfam" id="PF01047">
    <property type="entry name" value="MarR"/>
    <property type="match status" value="1"/>
</dbReference>
<sequence>MIRAAIQPSAVSATPVPNAGVVPSLLSISKSIRQLLNISLVELELAAGQDQLLLCLADNGDTYVTEAAQQLSVRMSTISKMADILCGKGWVTKGVYIEDQRRVRLRLTEKGEHCGRCPPSSLPTGA</sequence>
<keyword evidence="6" id="KW-1185">Reference proteome</keyword>
<dbReference type="Gene3D" id="1.10.10.10">
    <property type="entry name" value="Winged helix-like DNA-binding domain superfamily/Winged helix DNA-binding domain"/>
    <property type="match status" value="1"/>
</dbReference>
<dbReference type="GO" id="GO:0003700">
    <property type="term" value="F:DNA-binding transcription factor activity"/>
    <property type="evidence" value="ECO:0007669"/>
    <property type="project" value="InterPro"/>
</dbReference>
<dbReference type="InterPro" id="IPR036390">
    <property type="entry name" value="WH_DNA-bd_sf"/>
</dbReference>
<evidence type="ECO:0000313" key="5">
    <source>
        <dbReference type="EMBL" id="KAB0680183.1"/>
    </source>
</evidence>
<evidence type="ECO:0000259" key="4">
    <source>
        <dbReference type="PROSITE" id="PS50995"/>
    </source>
</evidence>
<keyword evidence="2" id="KW-0238">DNA-binding</keyword>
<dbReference type="InterPro" id="IPR036388">
    <property type="entry name" value="WH-like_DNA-bd_sf"/>
</dbReference>
<feature type="domain" description="HTH marR-type" evidence="4">
    <location>
        <begin position="18"/>
        <end position="126"/>
    </location>
</feature>
<dbReference type="PANTHER" id="PTHR42756">
    <property type="entry name" value="TRANSCRIPTIONAL REGULATOR, MARR"/>
    <property type="match status" value="1"/>
</dbReference>
<protein>
    <submittedName>
        <fullName evidence="5">Winged helix-turn-helix transcriptional regulator</fullName>
    </submittedName>
</protein>
<evidence type="ECO:0000256" key="3">
    <source>
        <dbReference type="ARBA" id="ARBA00023163"/>
    </source>
</evidence>
<dbReference type="Proteomes" id="UP000432089">
    <property type="component" value="Unassembled WGS sequence"/>
</dbReference>
<dbReference type="SUPFAM" id="SSF46785">
    <property type="entry name" value="Winged helix' DNA-binding domain"/>
    <property type="match status" value="1"/>
</dbReference>
<keyword evidence="3" id="KW-0804">Transcription</keyword>
<name>A0A7V7PPY8_9HYPH</name>
<dbReference type="PRINTS" id="PR00598">
    <property type="entry name" value="HTHMARR"/>
</dbReference>
<evidence type="ECO:0000313" key="6">
    <source>
        <dbReference type="Proteomes" id="UP000432089"/>
    </source>
</evidence>
<gene>
    <name evidence="5" type="ORF">F6X38_08310</name>
</gene>
<dbReference type="InterPro" id="IPR000835">
    <property type="entry name" value="HTH_MarR-typ"/>
</dbReference>
<comment type="caution">
    <text evidence="5">The sequence shown here is derived from an EMBL/GenBank/DDBJ whole genome shotgun (WGS) entry which is preliminary data.</text>
</comment>
<proteinExistence type="predicted"/>
<accession>A0A7V7PPY8</accession>
<dbReference type="EMBL" id="VZDO01000005">
    <property type="protein sequence ID" value="KAB0680183.1"/>
    <property type="molecule type" value="Genomic_DNA"/>
</dbReference>